<name>A0ACD5Z374_AVESA</name>
<reference evidence="1" key="2">
    <citation type="submission" date="2025-09" db="UniProtKB">
        <authorList>
            <consortium name="EnsemblPlants"/>
        </authorList>
    </citation>
    <scope>IDENTIFICATION</scope>
</reference>
<sequence length="111" mass="12758">MVLTKSKEMMQRKYDLLVSEVGLEPAYIARRPVMLCLSVEGRLRPRYYVLKFLKENGLLADRDSNYDTIFKLTDKAFVEKFICPHREAAPYLAQDYGAACRGEVPSSFRSA</sequence>
<evidence type="ECO:0000313" key="1">
    <source>
        <dbReference type="EnsemblPlants" id="AVESA.00010b.r2.6CG1120960.1.CDS.1"/>
    </source>
</evidence>
<accession>A0ACD5Z374</accession>
<dbReference type="EnsemblPlants" id="AVESA.00010b.r2.6CG1120960.1">
    <property type="protein sequence ID" value="AVESA.00010b.r2.6CG1120960.1.CDS.1"/>
    <property type="gene ID" value="AVESA.00010b.r2.6CG1120960"/>
</dbReference>
<dbReference type="Proteomes" id="UP001732700">
    <property type="component" value="Chromosome 6C"/>
</dbReference>
<organism evidence="1 2">
    <name type="scientific">Avena sativa</name>
    <name type="common">Oat</name>
    <dbReference type="NCBI Taxonomy" id="4498"/>
    <lineage>
        <taxon>Eukaryota</taxon>
        <taxon>Viridiplantae</taxon>
        <taxon>Streptophyta</taxon>
        <taxon>Embryophyta</taxon>
        <taxon>Tracheophyta</taxon>
        <taxon>Spermatophyta</taxon>
        <taxon>Magnoliopsida</taxon>
        <taxon>Liliopsida</taxon>
        <taxon>Poales</taxon>
        <taxon>Poaceae</taxon>
        <taxon>BOP clade</taxon>
        <taxon>Pooideae</taxon>
        <taxon>Poodae</taxon>
        <taxon>Poeae</taxon>
        <taxon>Poeae Chloroplast Group 1 (Aveneae type)</taxon>
        <taxon>Aveninae</taxon>
        <taxon>Avena</taxon>
    </lineage>
</organism>
<proteinExistence type="predicted"/>
<evidence type="ECO:0000313" key="2">
    <source>
        <dbReference type="Proteomes" id="UP001732700"/>
    </source>
</evidence>
<reference evidence="1" key="1">
    <citation type="submission" date="2021-05" db="EMBL/GenBank/DDBJ databases">
        <authorList>
            <person name="Scholz U."/>
            <person name="Mascher M."/>
            <person name="Fiebig A."/>
        </authorList>
    </citation>
    <scope>NUCLEOTIDE SEQUENCE [LARGE SCALE GENOMIC DNA]</scope>
</reference>
<keyword evidence="2" id="KW-1185">Reference proteome</keyword>
<protein>
    <submittedName>
        <fullName evidence="1">Uncharacterized protein</fullName>
    </submittedName>
</protein>